<feature type="region of interest" description="Disordered" evidence="1">
    <location>
        <begin position="152"/>
        <end position="175"/>
    </location>
</feature>
<dbReference type="EMBL" id="JBHSXS010000036">
    <property type="protein sequence ID" value="MFC6885325.1"/>
    <property type="molecule type" value="Genomic_DNA"/>
</dbReference>
<protein>
    <recommendedName>
        <fullName evidence="4">HTH cro/C1-type domain-containing protein</fullName>
    </recommendedName>
</protein>
<evidence type="ECO:0000313" key="3">
    <source>
        <dbReference type="Proteomes" id="UP001596380"/>
    </source>
</evidence>
<comment type="caution">
    <text evidence="2">The sequence shown here is derived from an EMBL/GenBank/DDBJ whole genome shotgun (WGS) entry which is preliminary data.</text>
</comment>
<gene>
    <name evidence="2" type="ORF">ACFQKB_36590</name>
</gene>
<evidence type="ECO:0000256" key="1">
    <source>
        <dbReference type="SAM" id="MobiDB-lite"/>
    </source>
</evidence>
<keyword evidence="3" id="KW-1185">Reference proteome</keyword>
<name>A0ABW2CWB9_9ACTN</name>
<accession>A0ABW2CWB9</accession>
<evidence type="ECO:0000313" key="2">
    <source>
        <dbReference type="EMBL" id="MFC6885325.1"/>
    </source>
</evidence>
<proteinExistence type="predicted"/>
<reference evidence="3" key="1">
    <citation type="journal article" date="2019" name="Int. J. Syst. Evol. Microbiol.">
        <title>The Global Catalogue of Microorganisms (GCM) 10K type strain sequencing project: providing services to taxonomists for standard genome sequencing and annotation.</title>
        <authorList>
            <consortium name="The Broad Institute Genomics Platform"/>
            <consortium name="The Broad Institute Genome Sequencing Center for Infectious Disease"/>
            <person name="Wu L."/>
            <person name="Ma J."/>
        </authorList>
    </citation>
    <scope>NUCLEOTIDE SEQUENCE [LARGE SCALE GENOMIC DNA]</scope>
    <source>
        <strain evidence="3">JCM 3369</strain>
    </source>
</reference>
<dbReference type="RefSeq" id="WP_160825820.1">
    <property type="nucleotide sequence ID" value="NZ_JBHSXE010000001.1"/>
</dbReference>
<sequence>MDEHAGEAPAPPEALLIRRHRMAAGLTVADAAAATDGRVSYRRWVQIEQGYVLKKGQRQATSGSDAALAHMAAVVGVRPGQLRELGKEEAAEVLAVILAERASREREREQRDQDKVREMADYFEDDSVPMETRRKTAERFFKMLPYFILGQKPPQELLSGEEEPPSGSDGTKRSA</sequence>
<organism evidence="2 3">
    <name type="scientific">Actinomadura yumaensis</name>
    <dbReference type="NCBI Taxonomy" id="111807"/>
    <lineage>
        <taxon>Bacteria</taxon>
        <taxon>Bacillati</taxon>
        <taxon>Actinomycetota</taxon>
        <taxon>Actinomycetes</taxon>
        <taxon>Streptosporangiales</taxon>
        <taxon>Thermomonosporaceae</taxon>
        <taxon>Actinomadura</taxon>
    </lineage>
</organism>
<dbReference type="Proteomes" id="UP001596380">
    <property type="component" value="Unassembled WGS sequence"/>
</dbReference>
<evidence type="ECO:0008006" key="4">
    <source>
        <dbReference type="Google" id="ProtNLM"/>
    </source>
</evidence>